<name>A0A834TKQ7_9FABA</name>
<evidence type="ECO:0000313" key="23">
    <source>
        <dbReference type="Proteomes" id="UP000634136"/>
    </source>
</evidence>
<dbReference type="Proteomes" id="UP000634136">
    <property type="component" value="Unassembled WGS sequence"/>
</dbReference>
<keyword evidence="6" id="KW-0808">Transferase</keyword>
<dbReference type="SUPFAM" id="SSF56112">
    <property type="entry name" value="Protein kinase-like (PK-like)"/>
    <property type="match status" value="1"/>
</dbReference>
<dbReference type="Gene3D" id="3.30.200.20">
    <property type="entry name" value="Phosphorylase Kinase, domain 1"/>
    <property type="match status" value="1"/>
</dbReference>
<dbReference type="Pfam" id="PF00560">
    <property type="entry name" value="LRR_1"/>
    <property type="match status" value="2"/>
</dbReference>
<comment type="subcellular location">
    <subcellularLocation>
        <location evidence="1">Membrane</location>
        <topology evidence="1">Single-pass type I membrane protein</topology>
    </subcellularLocation>
</comment>
<keyword evidence="5" id="KW-0433">Leucine-rich repeat</keyword>
<dbReference type="InterPro" id="IPR000719">
    <property type="entry name" value="Prot_kinase_dom"/>
</dbReference>
<evidence type="ECO:0000256" key="10">
    <source>
        <dbReference type="ARBA" id="ARBA00022741"/>
    </source>
</evidence>
<evidence type="ECO:0000256" key="6">
    <source>
        <dbReference type="ARBA" id="ARBA00022679"/>
    </source>
</evidence>
<evidence type="ECO:0000256" key="3">
    <source>
        <dbReference type="ARBA" id="ARBA00022527"/>
    </source>
</evidence>
<keyword evidence="13 20" id="KW-1133">Transmembrane helix</keyword>
<dbReference type="PROSITE" id="PS50011">
    <property type="entry name" value="PROTEIN_KINASE_DOM"/>
    <property type="match status" value="1"/>
</dbReference>
<comment type="catalytic activity">
    <reaction evidence="18">
        <text>L-seryl-[protein] + ATP = O-phospho-L-seryl-[protein] + ADP + H(+)</text>
        <dbReference type="Rhea" id="RHEA:17989"/>
        <dbReference type="Rhea" id="RHEA-COMP:9863"/>
        <dbReference type="Rhea" id="RHEA-COMP:11604"/>
        <dbReference type="ChEBI" id="CHEBI:15378"/>
        <dbReference type="ChEBI" id="CHEBI:29999"/>
        <dbReference type="ChEBI" id="CHEBI:30616"/>
        <dbReference type="ChEBI" id="CHEBI:83421"/>
        <dbReference type="ChEBI" id="CHEBI:456216"/>
        <dbReference type="EC" id="2.7.11.1"/>
    </reaction>
</comment>
<dbReference type="Gene3D" id="1.10.510.10">
    <property type="entry name" value="Transferase(Phosphotransferase) domain 1"/>
    <property type="match status" value="1"/>
</dbReference>
<evidence type="ECO:0000256" key="17">
    <source>
        <dbReference type="ARBA" id="ARBA00047899"/>
    </source>
</evidence>
<evidence type="ECO:0000313" key="22">
    <source>
        <dbReference type="EMBL" id="KAF7822596.1"/>
    </source>
</evidence>
<dbReference type="PANTHER" id="PTHR48006">
    <property type="entry name" value="LEUCINE-RICH REPEAT-CONTAINING PROTEIN DDB_G0281931-RELATED"/>
    <property type="match status" value="1"/>
</dbReference>
<evidence type="ECO:0000256" key="8">
    <source>
        <dbReference type="ARBA" id="ARBA00022729"/>
    </source>
</evidence>
<dbReference type="GO" id="GO:0005524">
    <property type="term" value="F:ATP binding"/>
    <property type="evidence" value="ECO:0007669"/>
    <property type="project" value="UniProtKB-KW"/>
</dbReference>
<keyword evidence="3" id="KW-0723">Serine/threonine-protein kinase</keyword>
<dbReference type="SUPFAM" id="SSF52058">
    <property type="entry name" value="L domain-like"/>
    <property type="match status" value="1"/>
</dbReference>
<evidence type="ECO:0000256" key="11">
    <source>
        <dbReference type="ARBA" id="ARBA00022777"/>
    </source>
</evidence>
<dbReference type="EMBL" id="JAAIUW010000007">
    <property type="protein sequence ID" value="KAF7822596.1"/>
    <property type="molecule type" value="Genomic_DNA"/>
</dbReference>
<keyword evidence="23" id="KW-1185">Reference proteome</keyword>
<reference evidence="22" key="1">
    <citation type="submission" date="2020-09" db="EMBL/GenBank/DDBJ databases">
        <title>Genome-Enabled Discovery of Anthraquinone Biosynthesis in Senna tora.</title>
        <authorList>
            <person name="Kang S.-H."/>
            <person name="Pandey R.P."/>
            <person name="Lee C.-M."/>
            <person name="Sim J.-S."/>
            <person name="Jeong J.-T."/>
            <person name="Choi B.-S."/>
            <person name="Jung M."/>
            <person name="Ginzburg D."/>
            <person name="Zhao K."/>
            <person name="Won S.Y."/>
            <person name="Oh T.-J."/>
            <person name="Yu Y."/>
            <person name="Kim N.-H."/>
            <person name="Lee O.R."/>
            <person name="Lee T.-H."/>
            <person name="Bashyal P."/>
            <person name="Kim T.-S."/>
            <person name="Lee W.-H."/>
            <person name="Kawkins C."/>
            <person name="Kim C.-K."/>
            <person name="Kim J.S."/>
            <person name="Ahn B.O."/>
            <person name="Rhee S.Y."/>
            <person name="Sohng J.K."/>
        </authorList>
    </citation>
    <scope>NUCLEOTIDE SEQUENCE</scope>
    <source>
        <tissue evidence="22">Leaf</tissue>
    </source>
</reference>
<evidence type="ECO:0000256" key="5">
    <source>
        <dbReference type="ARBA" id="ARBA00022614"/>
    </source>
</evidence>
<sequence>MGFVVATSKLVSLFFFGFLAFTFFSHFGSNAQLIPLDEVKALQAISDKLKNVNWNITERSCIDGQGFNNTLTLQYLIERNVSCVCTFQNDTVCHVTNIDLNRNYLNGPIPTIFTRIPILVLNLIGNRLTGSIPTEFGDIVTLVELTLEGNQLEGSLPPSLGNLSNLKELLLSANNFTGTIPETFVNLKNLTDLKDSKFYWELDQHYHTGTGMEGPIPSTISSLTNLKELVLRNCLITGDIKYIGELTTLKTLDLSFNMLNGSIDSFLALKTDQMILTNNSLSGAIAYEDLNTKNNIDLSYNNFTESTAPNCQIEDLNLASSLSSSANNSLFCLKKGLPCAGKPKYHSLFIDCGGGGGKIDGEEYEADLDRNGVSNFVQSNDKWGYSSSGTYMYKDQQSVVATNTFSLNIEANDSNPQLYQTARLSAVSLKYYGFCLRKGNYKVKLHFAEIMFSHDQTYSSLGRRFFDVSIQGVKYLEDYNIAERAGGVGKGITEEFNVDVNDSTLEIHLYWAGKGTNGIPNRSVYGPLISAISVTPNFKIPSKGLSAGAIVGIVAGSCVFLALILFVLRKKGYLGGKKDITDKELLDLKIGYFSLRQIKAATGDFARANKIGEGGFGPVYKGVLPDGTMIAVKQLSSKSKQGNREFVNEIGMISALQHPNLVKLFGCCIEGNQLMLIYEYLENNCLARALFGKCFMNTLPKDECVYLLDWAYVLQEKGKLLELVDPSLGSNYSEMEAMRMLNMALLCTNASPTLRPSMSSVVSMLEGKTPIQTPISKRSDSSLRLDARFKALELLSRDSQTLVSSTIFSQESVERSGKSMDGPWTDSTISLSSRDEFSSSNRLLQGRQASKPSHTGEIKREAENASQLCSPECCGSTSCQNLTIEKVIISHQLTQAKGLRHSMDINSHLLCFDHTAGQRECIPFWQSKNCHVSHTKAGVALTNGLAKGELNHGQRVEVQAGPGKEMNFDFSM</sequence>
<evidence type="ECO:0000259" key="21">
    <source>
        <dbReference type="PROSITE" id="PS50011"/>
    </source>
</evidence>
<dbReference type="PANTHER" id="PTHR48006:SF60">
    <property type="entry name" value="PROTEIN KINASE DOMAIN-CONTAINING PROTEIN"/>
    <property type="match status" value="1"/>
</dbReference>
<organism evidence="22 23">
    <name type="scientific">Senna tora</name>
    <dbReference type="NCBI Taxonomy" id="362788"/>
    <lineage>
        <taxon>Eukaryota</taxon>
        <taxon>Viridiplantae</taxon>
        <taxon>Streptophyta</taxon>
        <taxon>Embryophyta</taxon>
        <taxon>Tracheophyta</taxon>
        <taxon>Spermatophyta</taxon>
        <taxon>Magnoliopsida</taxon>
        <taxon>eudicotyledons</taxon>
        <taxon>Gunneridae</taxon>
        <taxon>Pentapetalae</taxon>
        <taxon>rosids</taxon>
        <taxon>fabids</taxon>
        <taxon>Fabales</taxon>
        <taxon>Fabaceae</taxon>
        <taxon>Caesalpinioideae</taxon>
        <taxon>Cassia clade</taxon>
        <taxon>Senna</taxon>
    </lineage>
</organism>
<dbReference type="FunFam" id="3.80.10.10:FF:000383">
    <property type="entry name" value="Leucine-rich repeat receptor protein kinase EMS1"/>
    <property type="match status" value="1"/>
</dbReference>
<keyword evidence="10" id="KW-0547">Nucleotide-binding</keyword>
<dbReference type="InterPro" id="IPR032675">
    <property type="entry name" value="LRR_dom_sf"/>
</dbReference>
<evidence type="ECO:0000256" key="16">
    <source>
        <dbReference type="ARBA" id="ARBA00023180"/>
    </source>
</evidence>
<gene>
    <name evidence="22" type="ORF">G2W53_020740</name>
</gene>
<dbReference type="EC" id="2.7.11.1" evidence="2"/>
<keyword evidence="15 22" id="KW-0675">Receptor</keyword>
<keyword evidence="16" id="KW-0325">Glycoprotein</keyword>
<evidence type="ECO:0000256" key="9">
    <source>
        <dbReference type="ARBA" id="ARBA00022737"/>
    </source>
</evidence>
<evidence type="ECO:0000256" key="2">
    <source>
        <dbReference type="ARBA" id="ARBA00012513"/>
    </source>
</evidence>
<dbReference type="InterPro" id="IPR011009">
    <property type="entry name" value="Kinase-like_dom_sf"/>
</dbReference>
<dbReference type="Gene3D" id="2.60.120.430">
    <property type="entry name" value="Galactose-binding lectin"/>
    <property type="match status" value="1"/>
</dbReference>
<dbReference type="Pfam" id="PF07714">
    <property type="entry name" value="PK_Tyr_Ser-Thr"/>
    <property type="match status" value="1"/>
</dbReference>
<keyword evidence="12" id="KW-0067">ATP-binding</keyword>
<dbReference type="InterPro" id="IPR021720">
    <property type="entry name" value="Malectin_dom"/>
</dbReference>
<dbReference type="InterPro" id="IPR051824">
    <property type="entry name" value="LRR_Rcpt-Like_S/T_Kinase"/>
</dbReference>
<keyword evidence="4" id="KW-0597">Phosphoprotein</keyword>
<keyword evidence="14 20" id="KW-0472">Membrane</keyword>
<keyword evidence="7 20" id="KW-0812">Transmembrane</keyword>
<dbReference type="GO" id="GO:0016020">
    <property type="term" value="C:membrane"/>
    <property type="evidence" value="ECO:0007669"/>
    <property type="project" value="UniProtKB-SubCell"/>
</dbReference>
<feature type="compositionally biased region" description="Polar residues" evidence="19">
    <location>
        <begin position="825"/>
        <end position="853"/>
    </location>
</feature>
<evidence type="ECO:0000256" key="15">
    <source>
        <dbReference type="ARBA" id="ARBA00023170"/>
    </source>
</evidence>
<dbReference type="Gene3D" id="3.80.10.10">
    <property type="entry name" value="Ribonuclease Inhibitor"/>
    <property type="match status" value="2"/>
</dbReference>
<evidence type="ECO:0000256" key="14">
    <source>
        <dbReference type="ARBA" id="ARBA00023136"/>
    </source>
</evidence>
<keyword evidence="11 22" id="KW-0418">Kinase</keyword>
<dbReference type="OrthoDB" id="4062651at2759"/>
<dbReference type="AlphaFoldDB" id="A0A834TKQ7"/>
<dbReference type="InterPro" id="IPR001611">
    <property type="entry name" value="Leu-rich_rpt"/>
</dbReference>
<dbReference type="InterPro" id="IPR001245">
    <property type="entry name" value="Ser-Thr/Tyr_kinase_cat_dom"/>
</dbReference>
<dbReference type="Pfam" id="PF11721">
    <property type="entry name" value="Malectin"/>
    <property type="match status" value="1"/>
</dbReference>
<feature type="region of interest" description="Disordered" evidence="19">
    <location>
        <begin position="812"/>
        <end position="859"/>
    </location>
</feature>
<evidence type="ECO:0000256" key="12">
    <source>
        <dbReference type="ARBA" id="ARBA00022840"/>
    </source>
</evidence>
<comment type="catalytic activity">
    <reaction evidence="17">
        <text>L-threonyl-[protein] + ATP = O-phospho-L-threonyl-[protein] + ADP + H(+)</text>
        <dbReference type="Rhea" id="RHEA:46608"/>
        <dbReference type="Rhea" id="RHEA-COMP:11060"/>
        <dbReference type="Rhea" id="RHEA-COMP:11605"/>
        <dbReference type="ChEBI" id="CHEBI:15378"/>
        <dbReference type="ChEBI" id="CHEBI:30013"/>
        <dbReference type="ChEBI" id="CHEBI:30616"/>
        <dbReference type="ChEBI" id="CHEBI:61977"/>
        <dbReference type="ChEBI" id="CHEBI:456216"/>
        <dbReference type="EC" id="2.7.11.1"/>
    </reaction>
</comment>
<dbReference type="FunFam" id="2.60.120.430:FF:000004">
    <property type="entry name" value="Putative leucine-rich repeat receptor-like serine/threonine-protein kinase"/>
    <property type="match status" value="1"/>
</dbReference>
<dbReference type="GO" id="GO:0004674">
    <property type="term" value="F:protein serine/threonine kinase activity"/>
    <property type="evidence" value="ECO:0007669"/>
    <property type="project" value="UniProtKB-KW"/>
</dbReference>
<proteinExistence type="predicted"/>
<evidence type="ECO:0000256" key="13">
    <source>
        <dbReference type="ARBA" id="ARBA00022989"/>
    </source>
</evidence>
<evidence type="ECO:0000256" key="18">
    <source>
        <dbReference type="ARBA" id="ARBA00048679"/>
    </source>
</evidence>
<evidence type="ECO:0000256" key="1">
    <source>
        <dbReference type="ARBA" id="ARBA00004479"/>
    </source>
</evidence>
<feature type="domain" description="Protein kinase" evidence="21">
    <location>
        <begin position="605"/>
        <end position="972"/>
    </location>
</feature>
<evidence type="ECO:0000256" key="20">
    <source>
        <dbReference type="SAM" id="Phobius"/>
    </source>
</evidence>
<feature type="transmembrane region" description="Helical" evidence="20">
    <location>
        <begin position="545"/>
        <end position="568"/>
    </location>
</feature>
<protein>
    <recommendedName>
        <fullName evidence="2">non-specific serine/threonine protein kinase</fullName>
        <ecNumber evidence="2">2.7.11.1</ecNumber>
    </recommendedName>
</protein>
<keyword evidence="9" id="KW-0677">Repeat</keyword>
<evidence type="ECO:0000256" key="19">
    <source>
        <dbReference type="SAM" id="MobiDB-lite"/>
    </source>
</evidence>
<accession>A0A834TKQ7</accession>
<evidence type="ECO:0000256" key="4">
    <source>
        <dbReference type="ARBA" id="ARBA00022553"/>
    </source>
</evidence>
<keyword evidence="8" id="KW-0732">Signal</keyword>
<comment type="caution">
    <text evidence="22">The sequence shown here is derived from an EMBL/GenBank/DDBJ whole genome shotgun (WGS) entry which is preliminary data.</text>
</comment>
<dbReference type="FunFam" id="3.30.200.20:FF:000217">
    <property type="entry name" value="probable LRR receptor-like serine/threonine-protein kinase At1g53430"/>
    <property type="match status" value="1"/>
</dbReference>
<evidence type="ECO:0000256" key="7">
    <source>
        <dbReference type="ARBA" id="ARBA00022692"/>
    </source>
</evidence>